<protein>
    <submittedName>
        <fullName evidence="2">Uncharacterized protein</fullName>
    </submittedName>
</protein>
<accession>A0A226F618</accession>
<feature type="transmembrane region" description="Helical" evidence="1">
    <location>
        <begin position="237"/>
        <end position="265"/>
    </location>
</feature>
<feature type="transmembrane region" description="Helical" evidence="1">
    <location>
        <begin position="73"/>
        <end position="94"/>
    </location>
</feature>
<keyword evidence="1" id="KW-1133">Transmembrane helix</keyword>
<dbReference type="AlphaFoldDB" id="A0A226F618"/>
<keyword evidence="1" id="KW-0812">Transmembrane</keyword>
<evidence type="ECO:0000313" key="3">
    <source>
        <dbReference type="Proteomes" id="UP000198287"/>
    </source>
</evidence>
<dbReference type="EMBL" id="LNIX01000001">
    <property type="protein sequence ID" value="OXA65232.1"/>
    <property type="molecule type" value="Genomic_DNA"/>
</dbReference>
<gene>
    <name evidence="2" type="ORF">Fcan01_01309</name>
</gene>
<proteinExistence type="predicted"/>
<name>A0A226F618_FOLCA</name>
<keyword evidence="1" id="KW-0472">Membrane</keyword>
<reference evidence="2 3" key="1">
    <citation type="submission" date="2015-12" db="EMBL/GenBank/DDBJ databases">
        <title>The genome of Folsomia candida.</title>
        <authorList>
            <person name="Faddeeva A."/>
            <person name="Derks M.F."/>
            <person name="Anvar Y."/>
            <person name="Smit S."/>
            <person name="Van Straalen N."/>
            <person name="Roelofs D."/>
        </authorList>
    </citation>
    <scope>NUCLEOTIDE SEQUENCE [LARGE SCALE GENOMIC DNA]</scope>
    <source>
        <strain evidence="2 3">VU population</strain>
        <tissue evidence="2">Whole body</tissue>
    </source>
</reference>
<feature type="transmembrane region" description="Helical" evidence="1">
    <location>
        <begin position="137"/>
        <end position="159"/>
    </location>
</feature>
<comment type="caution">
    <text evidence="2">The sequence shown here is derived from an EMBL/GenBank/DDBJ whole genome shotgun (WGS) entry which is preliminary data.</text>
</comment>
<feature type="transmembrane region" description="Helical" evidence="1">
    <location>
        <begin position="277"/>
        <end position="297"/>
    </location>
</feature>
<keyword evidence="3" id="KW-1185">Reference proteome</keyword>
<evidence type="ECO:0000313" key="2">
    <source>
        <dbReference type="EMBL" id="OXA65232.1"/>
    </source>
</evidence>
<dbReference type="Proteomes" id="UP000198287">
    <property type="component" value="Unassembled WGS sequence"/>
</dbReference>
<evidence type="ECO:0000256" key="1">
    <source>
        <dbReference type="SAM" id="Phobius"/>
    </source>
</evidence>
<feature type="transmembrane region" description="Helical" evidence="1">
    <location>
        <begin position="39"/>
        <end position="61"/>
    </location>
</feature>
<organism evidence="2 3">
    <name type="scientific">Folsomia candida</name>
    <name type="common">Springtail</name>
    <dbReference type="NCBI Taxonomy" id="158441"/>
    <lineage>
        <taxon>Eukaryota</taxon>
        <taxon>Metazoa</taxon>
        <taxon>Ecdysozoa</taxon>
        <taxon>Arthropoda</taxon>
        <taxon>Hexapoda</taxon>
        <taxon>Collembola</taxon>
        <taxon>Entomobryomorpha</taxon>
        <taxon>Isotomoidea</taxon>
        <taxon>Isotomidae</taxon>
        <taxon>Proisotominae</taxon>
        <taxon>Folsomia</taxon>
    </lineage>
</organism>
<sequence length="373" mass="42987">MSSQKQWEIFYSFIKNRSSFSIPLTFYPEVSKFDQNLRKWRLCFVTFILQFVQAIAIALELLRKLGSSNKENYLKAVFEFVFLGIYTICLSNYFTFLLRNDTVQPAINGLLFWKEKVGLGQTSGFDRLGFMMESMVLIFKAVIKSGIYSFAVIHSGMDITNLYFPQTPNTLVRMSFFACRLIIAQFMIFTCMEVLQFNVFLIFAFNSLIVAQLRTLHFSASKVIGLNRPLIQVHRGIALIVETFCHTFNFAWACLALYGFAVFVVTNYANVKLMKFIPAPMIIALLLISFFTLNVTLDSHLAQPTIRPKFFERILYEQVEITPSSKAVRILKEFDTIPLRIRTEKSSTNVGRKVTEIRSDFFVISLRILKGKS</sequence>